<feature type="transmembrane region" description="Helical" evidence="2">
    <location>
        <begin position="33"/>
        <end position="55"/>
    </location>
</feature>
<evidence type="ECO:0000313" key="4">
    <source>
        <dbReference type="Proteomes" id="UP000092213"/>
    </source>
</evidence>
<feature type="transmembrane region" description="Helical" evidence="2">
    <location>
        <begin position="404"/>
        <end position="424"/>
    </location>
</feature>
<dbReference type="PANTHER" id="PTHR34219:SF1">
    <property type="entry name" value="PEPSY DOMAIN-CONTAINING PROTEIN"/>
    <property type="match status" value="1"/>
</dbReference>
<dbReference type="Pfam" id="PF03929">
    <property type="entry name" value="PepSY_TM"/>
    <property type="match status" value="1"/>
</dbReference>
<evidence type="ECO:0000256" key="1">
    <source>
        <dbReference type="SAM" id="MobiDB-lite"/>
    </source>
</evidence>
<reference evidence="3 4" key="1">
    <citation type="submission" date="2016-06" db="EMBL/GenBank/DDBJ databases">
        <title>Complete genome sequences of Bordetella bronchialis and Bordetella flabilis.</title>
        <authorList>
            <person name="LiPuma J.J."/>
            <person name="Spilker T."/>
        </authorList>
    </citation>
    <scope>NUCLEOTIDE SEQUENCE [LARGE SCALE GENOMIC DNA]</scope>
    <source>
        <strain evidence="3 4">AU17976</strain>
    </source>
</reference>
<protein>
    <recommendedName>
        <fullName evidence="5">Peptidase</fullName>
    </recommendedName>
</protein>
<feature type="region of interest" description="Disordered" evidence="1">
    <location>
        <begin position="260"/>
        <end position="312"/>
    </location>
</feature>
<organism evidence="3 4">
    <name type="scientific">Bordetella bronchialis</name>
    <dbReference type="NCBI Taxonomy" id="463025"/>
    <lineage>
        <taxon>Bacteria</taxon>
        <taxon>Pseudomonadati</taxon>
        <taxon>Pseudomonadota</taxon>
        <taxon>Betaproteobacteria</taxon>
        <taxon>Burkholderiales</taxon>
        <taxon>Alcaligenaceae</taxon>
        <taxon>Bordetella</taxon>
    </lineage>
</organism>
<feature type="transmembrane region" description="Helical" evidence="2">
    <location>
        <begin position="213"/>
        <end position="235"/>
    </location>
</feature>
<feature type="transmembrane region" description="Helical" evidence="2">
    <location>
        <begin position="451"/>
        <end position="477"/>
    </location>
</feature>
<keyword evidence="2" id="KW-1133">Transmembrane helix</keyword>
<accession>A0A193G139</accession>
<dbReference type="RefSeq" id="WP_066671005.1">
    <property type="nucleotide sequence ID" value="NZ_CP016171.1"/>
</dbReference>
<proteinExistence type="predicted"/>
<dbReference type="InterPro" id="IPR005625">
    <property type="entry name" value="PepSY-ass_TM"/>
</dbReference>
<keyword evidence="2" id="KW-0472">Membrane</keyword>
<evidence type="ECO:0000256" key="2">
    <source>
        <dbReference type="SAM" id="Phobius"/>
    </source>
</evidence>
<name>A0A193G139_9BORD</name>
<dbReference type="AlphaFoldDB" id="A0A193G139"/>
<keyword evidence="2" id="KW-0812">Transmembrane</keyword>
<sequence>MSAPMHRAAPPQGGAARLAAPAAVMALITRLHFYIGLFVGPFILVAAVTGTLFVLTPQIENRLYAGQLYTDTAGPARPLAEQIAAARAVIGPELTLHAVRPAPRPGTTTRVMFSEPGLQDSEHRAIFVDPVTLAVKGDLNVYGTSGTLPLRTTLDTLHRNLMLGDLGRNYSELAASWLWIAALGGIVLWAYGRRRAPQLAGAASSPRLRLRRLHSVIGLWIAVGLFFLSVTGLTWSRWAGGNINVLRQELGWVTPALPTSLQPGAAGPQDGGEHADHMASMGGMEHGAGHASRMGTATPATTPPEPPRPQDAASRYDRILATARAAGIDAGEIEIRPPRKPGQAWTVREVDRSWPTQVDAVAIDGRDLSVVGRADFANFPLVAKLIRWGIDTHMGILFGWPNQLLMAAFGIALSAMIVLGYAMWWRRRPAPGSPVLTVTQAWKRLPAMPRAIAVVLAVALGWSLPLMGLSLLAFMAVDVVRWRWSGRSRAGAYLQRSA</sequence>
<evidence type="ECO:0008006" key="5">
    <source>
        <dbReference type="Google" id="ProtNLM"/>
    </source>
</evidence>
<dbReference type="STRING" id="463025.BAU08_19090"/>
<feature type="transmembrane region" description="Helical" evidence="2">
    <location>
        <begin position="174"/>
        <end position="192"/>
    </location>
</feature>
<dbReference type="PANTHER" id="PTHR34219">
    <property type="entry name" value="IRON-REGULATED INNER MEMBRANE PROTEIN-RELATED"/>
    <property type="match status" value="1"/>
</dbReference>
<gene>
    <name evidence="3" type="ORF">BAU08_19090</name>
</gene>
<evidence type="ECO:0000313" key="3">
    <source>
        <dbReference type="EMBL" id="ANN73171.1"/>
    </source>
</evidence>
<dbReference type="Proteomes" id="UP000092213">
    <property type="component" value="Chromosome"/>
</dbReference>
<dbReference type="EMBL" id="CP016171">
    <property type="protein sequence ID" value="ANN73171.1"/>
    <property type="molecule type" value="Genomic_DNA"/>
</dbReference>